<dbReference type="InterPro" id="IPR001789">
    <property type="entry name" value="Sig_transdc_resp-reg_receiver"/>
</dbReference>
<gene>
    <name evidence="4" type="ORF">IXB50_18245</name>
</gene>
<dbReference type="Pfam" id="PF00990">
    <property type="entry name" value="GGDEF"/>
    <property type="match status" value="1"/>
</dbReference>
<feature type="domain" description="GGDEF" evidence="3">
    <location>
        <begin position="198"/>
        <end position="335"/>
    </location>
</feature>
<dbReference type="Gene3D" id="3.40.50.2300">
    <property type="match status" value="1"/>
</dbReference>
<dbReference type="SMART" id="SM00267">
    <property type="entry name" value="GGDEF"/>
    <property type="match status" value="1"/>
</dbReference>
<dbReference type="GO" id="GO:0005886">
    <property type="term" value="C:plasma membrane"/>
    <property type="evidence" value="ECO:0007669"/>
    <property type="project" value="TreeGrafter"/>
</dbReference>
<reference evidence="4" key="2">
    <citation type="journal article" date="2021" name="Mar. Drugs">
        <title>Genome Reduction and Secondary Metabolism of the Marine Sponge-Associated Cyanobacterium Leptothoe.</title>
        <authorList>
            <person name="Konstantinou D."/>
            <person name="Popin R.V."/>
            <person name="Fewer D.P."/>
            <person name="Sivonen K."/>
            <person name="Gkelis S."/>
        </authorList>
    </citation>
    <scope>NUCLEOTIDE SEQUENCE</scope>
    <source>
        <strain evidence="4">TAU-MAC 1115</strain>
    </source>
</reference>
<evidence type="ECO:0000256" key="1">
    <source>
        <dbReference type="PROSITE-ProRule" id="PRU00169"/>
    </source>
</evidence>
<dbReference type="NCBIfam" id="TIGR00254">
    <property type="entry name" value="GGDEF"/>
    <property type="match status" value="1"/>
</dbReference>
<dbReference type="InterPro" id="IPR050469">
    <property type="entry name" value="Diguanylate_Cyclase"/>
</dbReference>
<name>A0A947GR60_9CYAN</name>
<dbReference type="AlphaFoldDB" id="A0A947GR60"/>
<reference evidence="4" key="1">
    <citation type="submission" date="2020-11" db="EMBL/GenBank/DDBJ databases">
        <authorList>
            <person name="Konstantinou D."/>
            <person name="Gkelis S."/>
            <person name="Popin R."/>
            <person name="Fewer D."/>
            <person name="Sivonen K."/>
        </authorList>
    </citation>
    <scope>NUCLEOTIDE SEQUENCE</scope>
    <source>
        <strain evidence="4">TAU-MAC 1115</strain>
    </source>
</reference>
<dbReference type="InterPro" id="IPR011006">
    <property type="entry name" value="CheY-like_superfamily"/>
</dbReference>
<keyword evidence="5" id="KW-1185">Reference proteome</keyword>
<dbReference type="PROSITE" id="PS50110">
    <property type="entry name" value="RESPONSE_REGULATORY"/>
    <property type="match status" value="1"/>
</dbReference>
<dbReference type="SUPFAM" id="SSF55073">
    <property type="entry name" value="Nucleotide cyclase"/>
    <property type="match status" value="1"/>
</dbReference>
<keyword evidence="1" id="KW-0597">Phosphoprotein</keyword>
<evidence type="ECO:0000313" key="4">
    <source>
        <dbReference type="EMBL" id="MBT9317366.1"/>
    </source>
</evidence>
<protein>
    <submittedName>
        <fullName evidence="4">Diguanylate cyclase</fullName>
    </submittedName>
</protein>
<organism evidence="4 5">
    <name type="scientific">Leptothoe spongobia TAU-MAC 1115</name>
    <dbReference type="NCBI Taxonomy" id="1967444"/>
    <lineage>
        <taxon>Bacteria</taxon>
        <taxon>Bacillati</taxon>
        <taxon>Cyanobacteriota</taxon>
        <taxon>Cyanophyceae</taxon>
        <taxon>Nodosilineales</taxon>
        <taxon>Cymatolegaceae</taxon>
        <taxon>Leptothoe</taxon>
        <taxon>Leptothoe spongobia</taxon>
    </lineage>
</organism>
<accession>A0A947GR60</accession>
<evidence type="ECO:0000259" key="2">
    <source>
        <dbReference type="PROSITE" id="PS50110"/>
    </source>
</evidence>
<dbReference type="EMBL" id="JADOES010000044">
    <property type="protein sequence ID" value="MBT9317366.1"/>
    <property type="molecule type" value="Genomic_DNA"/>
</dbReference>
<sequence>MGSTNILLIEDNPGDVFLINTFLEKAEKGQFNVTHVDSLGSAVTCLQQTHFDIALLDLSLPDSHGLDTLLRLQAKAPNLPTVVLTRVDDAALAVHLMQHGAQDYLVKGKINQNWLNSTILHAITRFQKTEAIFETERQYKQELIRRLHTYEKKITCMDGKLKILETLSFTDGLTEIPNRYYFEVAFKKNWLQACRYQQPLSLIMIDLDYFKRLNDSRGHLAGDRCLRQIAQTLKEALAPSGGVITRYGGEEFAVILPDSPVQTAVAVARTLGLEIKYLSIRHPNSAVSSWVTASFGVASVVPTSQISSKDLIYKADRALYVAKENGRDRISYFQQSSFFIQSIDSKVGFTDS</sequence>
<dbReference type="GO" id="GO:1902201">
    <property type="term" value="P:negative regulation of bacterial-type flagellum-dependent cell motility"/>
    <property type="evidence" value="ECO:0007669"/>
    <property type="project" value="TreeGrafter"/>
</dbReference>
<dbReference type="Gene3D" id="3.30.70.270">
    <property type="match status" value="1"/>
</dbReference>
<comment type="caution">
    <text evidence="4">The sequence shown here is derived from an EMBL/GenBank/DDBJ whole genome shotgun (WGS) entry which is preliminary data.</text>
</comment>
<dbReference type="InterPro" id="IPR000160">
    <property type="entry name" value="GGDEF_dom"/>
</dbReference>
<dbReference type="FunFam" id="3.30.70.270:FF:000001">
    <property type="entry name" value="Diguanylate cyclase domain protein"/>
    <property type="match status" value="1"/>
</dbReference>
<dbReference type="Proteomes" id="UP000717364">
    <property type="component" value="Unassembled WGS sequence"/>
</dbReference>
<dbReference type="RefSeq" id="WP_215610430.1">
    <property type="nucleotide sequence ID" value="NZ_JADOES010000044.1"/>
</dbReference>
<dbReference type="PANTHER" id="PTHR45138:SF9">
    <property type="entry name" value="DIGUANYLATE CYCLASE DGCM-RELATED"/>
    <property type="match status" value="1"/>
</dbReference>
<dbReference type="CDD" id="cd01949">
    <property type="entry name" value="GGDEF"/>
    <property type="match status" value="1"/>
</dbReference>
<dbReference type="Pfam" id="PF00072">
    <property type="entry name" value="Response_reg"/>
    <property type="match status" value="1"/>
</dbReference>
<dbReference type="PROSITE" id="PS50887">
    <property type="entry name" value="GGDEF"/>
    <property type="match status" value="1"/>
</dbReference>
<dbReference type="SUPFAM" id="SSF52172">
    <property type="entry name" value="CheY-like"/>
    <property type="match status" value="1"/>
</dbReference>
<feature type="modified residue" description="4-aspartylphosphate" evidence="1">
    <location>
        <position position="57"/>
    </location>
</feature>
<feature type="domain" description="Response regulatory" evidence="2">
    <location>
        <begin position="5"/>
        <end position="122"/>
    </location>
</feature>
<dbReference type="GO" id="GO:0000160">
    <property type="term" value="P:phosphorelay signal transduction system"/>
    <property type="evidence" value="ECO:0007669"/>
    <property type="project" value="InterPro"/>
</dbReference>
<dbReference type="InterPro" id="IPR029787">
    <property type="entry name" value="Nucleotide_cyclase"/>
</dbReference>
<dbReference type="CDD" id="cd00156">
    <property type="entry name" value="REC"/>
    <property type="match status" value="1"/>
</dbReference>
<proteinExistence type="predicted"/>
<dbReference type="GO" id="GO:0052621">
    <property type="term" value="F:diguanylate cyclase activity"/>
    <property type="evidence" value="ECO:0007669"/>
    <property type="project" value="TreeGrafter"/>
</dbReference>
<evidence type="ECO:0000259" key="3">
    <source>
        <dbReference type="PROSITE" id="PS50887"/>
    </source>
</evidence>
<dbReference type="SMART" id="SM00448">
    <property type="entry name" value="REC"/>
    <property type="match status" value="1"/>
</dbReference>
<dbReference type="PANTHER" id="PTHR45138">
    <property type="entry name" value="REGULATORY COMPONENTS OF SENSORY TRANSDUCTION SYSTEM"/>
    <property type="match status" value="1"/>
</dbReference>
<evidence type="ECO:0000313" key="5">
    <source>
        <dbReference type="Proteomes" id="UP000717364"/>
    </source>
</evidence>
<dbReference type="GO" id="GO:0043709">
    <property type="term" value="P:cell adhesion involved in single-species biofilm formation"/>
    <property type="evidence" value="ECO:0007669"/>
    <property type="project" value="TreeGrafter"/>
</dbReference>
<dbReference type="InterPro" id="IPR043128">
    <property type="entry name" value="Rev_trsase/Diguanyl_cyclase"/>
</dbReference>